<keyword evidence="4" id="KW-1133">Transmembrane helix</keyword>
<comment type="caution">
    <text evidence="6">The sequence shown here is derived from an EMBL/GenBank/DDBJ whole genome shotgun (WGS) entry which is preliminary data.</text>
</comment>
<keyword evidence="4" id="KW-0472">Membrane</keyword>
<dbReference type="PANTHER" id="PTHR43065:SF47">
    <property type="match status" value="1"/>
</dbReference>
<dbReference type="EMBL" id="MAJZ01000324">
    <property type="protein sequence ID" value="OCH78003.1"/>
    <property type="molecule type" value="Genomic_DNA"/>
</dbReference>
<dbReference type="SUPFAM" id="SSF55874">
    <property type="entry name" value="ATPase domain of HSP90 chaperone/DNA topoisomerase II/histidine kinase"/>
    <property type="match status" value="1"/>
</dbReference>
<evidence type="ECO:0000259" key="5">
    <source>
        <dbReference type="PROSITE" id="PS50109"/>
    </source>
</evidence>
<gene>
    <name evidence="6" type="ORF">A6E14_06610</name>
</gene>
<dbReference type="InterPro" id="IPR003594">
    <property type="entry name" value="HATPase_dom"/>
</dbReference>
<dbReference type="SMART" id="SM00387">
    <property type="entry name" value="HATPase_c"/>
    <property type="match status" value="1"/>
</dbReference>
<keyword evidence="3" id="KW-0597">Phosphoprotein</keyword>
<dbReference type="EC" id="2.7.13.3" evidence="2"/>
<organism evidence="6 7">
    <name type="scientific">Vibrio genomosp. F10</name>
    <dbReference type="NCBI Taxonomy" id="723171"/>
    <lineage>
        <taxon>Bacteria</taxon>
        <taxon>Pseudomonadati</taxon>
        <taxon>Pseudomonadota</taxon>
        <taxon>Gammaproteobacteria</taxon>
        <taxon>Vibrionales</taxon>
        <taxon>Vibrionaceae</taxon>
        <taxon>Vibrio</taxon>
    </lineage>
</organism>
<dbReference type="Pfam" id="PF22673">
    <property type="entry name" value="MCP-like_PDC_1"/>
    <property type="match status" value="1"/>
</dbReference>
<dbReference type="Gene3D" id="3.30.565.10">
    <property type="entry name" value="Histidine kinase-like ATPase, C-terminal domain"/>
    <property type="match status" value="1"/>
</dbReference>
<dbReference type="PROSITE" id="PS50109">
    <property type="entry name" value="HIS_KIN"/>
    <property type="match status" value="1"/>
</dbReference>
<dbReference type="Gene3D" id="1.10.287.130">
    <property type="match status" value="1"/>
</dbReference>
<dbReference type="CDD" id="cd00082">
    <property type="entry name" value="HisKA"/>
    <property type="match status" value="1"/>
</dbReference>
<proteinExistence type="predicted"/>
<evidence type="ECO:0000256" key="4">
    <source>
        <dbReference type="SAM" id="Phobius"/>
    </source>
</evidence>
<dbReference type="Proteomes" id="UP000093173">
    <property type="component" value="Unassembled WGS sequence"/>
</dbReference>
<dbReference type="GO" id="GO:0000155">
    <property type="term" value="F:phosphorelay sensor kinase activity"/>
    <property type="evidence" value="ECO:0007669"/>
    <property type="project" value="InterPro"/>
</dbReference>
<dbReference type="InterPro" id="IPR005467">
    <property type="entry name" value="His_kinase_dom"/>
</dbReference>
<protein>
    <recommendedName>
        <fullName evidence="2">histidine kinase</fullName>
        <ecNumber evidence="2">2.7.13.3</ecNumber>
    </recommendedName>
</protein>
<dbReference type="PRINTS" id="PR00344">
    <property type="entry name" value="BCTRLSENSOR"/>
</dbReference>
<feature type="transmembrane region" description="Helical" evidence="4">
    <location>
        <begin position="340"/>
        <end position="360"/>
    </location>
</feature>
<accession>A0A1B9R124</accession>
<evidence type="ECO:0000256" key="3">
    <source>
        <dbReference type="ARBA" id="ARBA00022553"/>
    </source>
</evidence>
<dbReference type="PANTHER" id="PTHR43065">
    <property type="entry name" value="SENSOR HISTIDINE KINASE"/>
    <property type="match status" value="1"/>
</dbReference>
<sequence>MIYGGLLLIIGLTLGNALYLSQQIKQQILNEENHQGVQTLQALYQTISVSLDHIDHMRYSVETAREHPDLMPSQASLTYLEQQANKSPDAAPWDSLPAELKKVVGQVFVASDAGDISFDKRTLLTMMPTVVATHQQHKEFQWSYYYDAHQKLSQLFPGVSFKDLLAATGTANIDEALNVIYEAGGTFPLQLVSPDKNLERNKVWTPPYMDAGGKGMMISLLAPVYQADTFIGAVGTDITLKVLDTILNGHPSKIGRFVVLDATGTVVADSQGALKDKTDAVSQREVLSLVNIGEAHQIPAEQIQNVDGGYWISYSLEHTPWNLVLEIPDANINGYILKAILPYLIMGMLFAALLLFVVLYQHWNFSQPALRLAQFVEEIPETKDISIPNIPSRWRHWFESVARTETDRRLHLSTIEQQTQLLEQRVKERTVELQETLKALKSTQDELIHSEKLAGLGSLVAGIAHELNTPIGNALLVASSIKDFNNDFIESTKEGLRKSVLDQYLSQSAESASSIEHNLRRAAELITSFKQVAIDQTSDQRRKFNLAEILHELRITMSPTLSREQIQLDEQLSDSIVMDNYPGPLTQVMMNLLSNAITHAFENQTTKLVTITCSLVDEHFAMIELIDNGQGIEPEHLPKIFDPFFTTRLGAGGSGLGLNISYNIVTGLLGGELTVTSVKGEGTKFTLRVPLIAPSESK</sequence>
<keyword evidence="4" id="KW-0812">Transmembrane</keyword>
<keyword evidence="7" id="KW-1185">Reference proteome</keyword>
<evidence type="ECO:0000313" key="6">
    <source>
        <dbReference type="EMBL" id="OCH78003.1"/>
    </source>
</evidence>
<dbReference type="InterPro" id="IPR036890">
    <property type="entry name" value="HATPase_C_sf"/>
</dbReference>
<evidence type="ECO:0000256" key="2">
    <source>
        <dbReference type="ARBA" id="ARBA00012438"/>
    </source>
</evidence>
<name>A0A1B9R124_9VIBR</name>
<evidence type="ECO:0000313" key="7">
    <source>
        <dbReference type="Proteomes" id="UP000093173"/>
    </source>
</evidence>
<dbReference type="Pfam" id="PF02518">
    <property type="entry name" value="HATPase_c"/>
    <property type="match status" value="1"/>
</dbReference>
<feature type="domain" description="Histidine kinase" evidence="5">
    <location>
        <begin position="462"/>
        <end position="693"/>
    </location>
</feature>
<evidence type="ECO:0000256" key="1">
    <source>
        <dbReference type="ARBA" id="ARBA00000085"/>
    </source>
</evidence>
<dbReference type="InterPro" id="IPR004358">
    <property type="entry name" value="Sig_transdc_His_kin-like_C"/>
</dbReference>
<dbReference type="InterPro" id="IPR003661">
    <property type="entry name" value="HisK_dim/P_dom"/>
</dbReference>
<comment type="catalytic activity">
    <reaction evidence="1">
        <text>ATP + protein L-histidine = ADP + protein N-phospho-L-histidine.</text>
        <dbReference type="EC" id="2.7.13.3"/>
    </reaction>
</comment>
<dbReference type="AlphaFoldDB" id="A0A1B9R124"/>
<reference evidence="7" key="1">
    <citation type="submission" date="2016-06" db="EMBL/GenBank/DDBJ databases">
        <authorList>
            <person name="Hehemann J.-H."/>
            <person name="Arevalo P."/>
            <person name="Datta M.S."/>
            <person name="Polz M.F."/>
        </authorList>
    </citation>
    <scope>NUCLEOTIDE SEQUENCE [LARGE SCALE GENOMIC DNA]</scope>
    <source>
        <strain evidence="7">9CSC122</strain>
    </source>
</reference>
<dbReference type="Gene3D" id="3.30.450.20">
    <property type="entry name" value="PAS domain"/>
    <property type="match status" value="2"/>
</dbReference>